<name>A0A427Y3B9_9TREE</name>
<gene>
    <name evidence="11" type="primary">MSE1</name>
    <name evidence="11" type="ORF">EHS25_003700</name>
</gene>
<keyword evidence="4 7" id="KW-0067">ATP-binding</keyword>
<dbReference type="PANTHER" id="PTHR43311:SF2">
    <property type="entry name" value="GLUTAMATE--TRNA LIGASE, MITOCHONDRIAL-RELATED"/>
    <property type="match status" value="1"/>
</dbReference>
<evidence type="ECO:0000256" key="4">
    <source>
        <dbReference type="ARBA" id="ARBA00022840"/>
    </source>
</evidence>
<protein>
    <submittedName>
        <fullName evidence="11">Glutamate--tRNA ligase mitochondrial</fullName>
    </submittedName>
</protein>
<dbReference type="Gene3D" id="1.10.10.350">
    <property type="match status" value="1"/>
</dbReference>
<keyword evidence="3 7" id="KW-0547">Nucleotide-binding</keyword>
<dbReference type="Gene3D" id="3.90.800.10">
    <property type="entry name" value="Glutamyl-tRNA Synthetase, Domain 3"/>
    <property type="match status" value="1"/>
</dbReference>
<feature type="region of interest" description="Disordered" evidence="8">
    <location>
        <begin position="260"/>
        <end position="281"/>
    </location>
</feature>
<dbReference type="AlphaFoldDB" id="A0A427Y3B9"/>
<evidence type="ECO:0000256" key="2">
    <source>
        <dbReference type="ARBA" id="ARBA00022598"/>
    </source>
</evidence>
<dbReference type="InterPro" id="IPR045462">
    <property type="entry name" value="aa-tRNA-synth_I_cd-bd"/>
</dbReference>
<keyword evidence="12" id="KW-1185">Reference proteome</keyword>
<dbReference type="InterPro" id="IPR020061">
    <property type="entry name" value="Glu_tRNA_lig_a-bdl"/>
</dbReference>
<evidence type="ECO:0000256" key="8">
    <source>
        <dbReference type="SAM" id="MobiDB-lite"/>
    </source>
</evidence>
<feature type="domain" description="Aminoacyl-tRNA synthetase class I anticodon-binding" evidence="10">
    <location>
        <begin position="364"/>
        <end position="518"/>
    </location>
</feature>
<dbReference type="Pfam" id="PF00749">
    <property type="entry name" value="tRNA-synt_1c"/>
    <property type="match status" value="1"/>
</dbReference>
<dbReference type="InterPro" id="IPR008925">
    <property type="entry name" value="aa_tRNA-synth_I_cd-bd_sf"/>
</dbReference>
<evidence type="ECO:0000256" key="6">
    <source>
        <dbReference type="ARBA" id="ARBA00023146"/>
    </source>
</evidence>
<evidence type="ECO:0000256" key="7">
    <source>
        <dbReference type="RuleBase" id="RU363037"/>
    </source>
</evidence>
<comment type="caution">
    <text evidence="11">The sequence shown here is derived from an EMBL/GenBank/DDBJ whole genome shotgun (WGS) entry which is preliminary data.</text>
</comment>
<dbReference type="GO" id="GO:0005524">
    <property type="term" value="F:ATP binding"/>
    <property type="evidence" value="ECO:0007669"/>
    <property type="project" value="UniProtKB-KW"/>
</dbReference>
<dbReference type="InterPro" id="IPR020751">
    <property type="entry name" value="aa-tRNA-synth_I_codon-bd_sub2"/>
</dbReference>
<dbReference type="EMBL" id="RSCD01000019">
    <property type="protein sequence ID" value="RSH85561.1"/>
    <property type="molecule type" value="Genomic_DNA"/>
</dbReference>
<evidence type="ECO:0000256" key="1">
    <source>
        <dbReference type="ARBA" id="ARBA00007894"/>
    </source>
</evidence>
<dbReference type="Gene3D" id="3.40.50.620">
    <property type="entry name" value="HUPs"/>
    <property type="match status" value="1"/>
</dbReference>
<evidence type="ECO:0000259" key="10">
    <source>
        <dbReference type="Pfam" id="PF19269"/>
    </source>
</evidence>
<dbReference type="GO" id="GO:0006424">
    <property type="term" value="P:glutamyl-tRNA aminoacylation"/>
    <property type="evidence" value="ECO:0007669"/>
    <property type="project" value="TreeGrafter"/>
</dbReference>
<proteinExistence type="inferred from homology"/>
<organism evidence="11 12">
    <name type="scientific">Saitozyma podzolica</name>
    <dbReference type="NCBI Taxonomy" id="1890683"/>
    <lineage>
        <taxon>Eukaryota</taxon>
        <taxon>Fungi</taxon>
        <taxon>Dikarya</taxon>
        <taxon>Basidiomycota</taxon>
        <taxon>Agaricomycotina</taxon>
        <taxon>Tremellomycetes</taxon>
        <taxon>Tremellales</taxon>
        <taxon>Trimorphomycetaceae</taxon>
        <taxon>Saitozyma</taxon>
    </lineage>
</organism>
<dbReference type="InterPro" id="IPR049940">
    <property type="entry name" value="GluQ/Sye"/>
</dbReference>
<reference evidence="11 12" key="1">
    <citation type="submission" date="2018-11" db="EMBL/GenBank/DDBJ databases">
        <title>Genome sequence of Saitozyma podzolica DSM 27192.</title>
        <authorList>
            <person name="Aliyu H."/>
            <person name="Gorte O."/>
            <person name="Ochsenreither K."/>
        </authorList>
    </citation>
    <scope>NUCLEOTIDE SEQUENCE [LARGE SCALE GENOMIC DNA]</scope>
    <source>
        <strain evidence="11 12">DSM 27192</strain>
    </source>
</reference>
<comment type="similarity">
    <text evidence="1">Belongs to the class-I aminoacyl-tRNA synthetase family. Glutamate--tRNA ligase type 1 subfamily.</text>
</comment>
<dbReference type="PANTHER" id="PTHR43311">
    <property type="entry name" value="GLUTAMATE--TRNA LIGASE"/>
    <property type="match status" value="1"/>
</dbReference>
<keyword evidence="5 7" id="KW-0648">Protein biosynthesis</keyword>
<dbReference type="InterPro" id="IPR014729">
    <property type="entry name" value="Rossmann-like_a/b/a_fold"/>
</dbReference>
<dbReference type="Pfam" id="PF19269">
    <property type="entry name" value="Anticodon_2"/>
    <property type="match status" value="1"/>
</dbReference>
<evidence type="ECO:0000256" key="3">
    <source>
        <dbReference type="ARBA" id="ARBA00022741"/>
    </source>
</evidence>
<dbReference type="InterPro" id="IPR020058">
    <property type="entry name" value="Glu/Gln-tRNA-synth_Ib_cat-dom"/>
</dbReference>
<dbReference type="OrthoDB" id="428822at2759"/>
<dbReference type="SUPFAM" id="SSF52374">
    <property type="entry name" value="Nucleotidylyl transferase"/>
    <property type="match status" value="1"/>
</dbReference>
<dbReference type="Proteomes" id="UP000279259">
    <property type="component" value="Unassembled WGS sequence"/>
</dbReference>
<dbReference type="GO" id="GO:0005739">
    <property type="term" value="C:mitochondrion"/>
    <property type="evidence" value="ECO:0007669"/>
    <property type="project" value="TreeGrafter"/>
</dbReference>
<keyword evidence="6 7" id="KW-0030">Aminoacyl-tRNA synthetase</keyword>
<dbReference type="Gene3D" id="1.10.1160.10">
    <property type="entry name" value="Glutamyl-trna Synthetase, Domain 2"/>
    <property type="match status" value="1"/>
</dbReference>
<evidence type="ECO:0000313" key="12">
    <source>
        <dbReference type="Proteomes" id="UP000279259"/>
    </source>
</evidence>
<sequence length="531" mass="59494">MPEMSLHKARLVPGAVDGLRDTLAWAGLDYDEGVGAGGTHGPYIQSERLDLYHDHARRLVSNGDAYECFCTMSELEAIRQESQRKGMGHVYDGRCRHLTEEERMRRKKAGEKHVVRFKAPEQSQPLPPDMIFGEVQLQAHDSEDFVILKSDGFPTYHLASVVDDHSMEISHVLRGEEWLNSLPKHHQLYRAFDWTPPQFGHLPLLVNPDGTKLSKRTGDVRVEHYRKAGYEPEALLNFLALMGWDHHTALESILSAGSGAASASTSSMPTDPDHGGPETAILPPQIRSDNHSLYEVFSVPQLIGAFDLAHVNHRKAAVNLSKLDFLNKMTLRRRAGRLGEDGVMVSLGKKSEEGAAGEEGRKELVERLQKLLKERELFAGCDLVDDVEYVGKVFDAELARTIKLNDIPVTSVFFFLDPKYDTLEADKMLQGLHKASYVVNVEAVFRALTNRLNRGVPLDEDLVWDAIRSTVDKLGLRRKSELILPMRHALTGRLKGPSVPSIMTVLGEERSMERLDAGLAHVRRLSRAETR</sequence>
<dbReference type="STRING" id="1890683.A0A427Y3B9"/>
<dbReference type="SUPFAM" id="SSF48163">
    <property type="entry name" value="An anticodon-binding domain of class I aminoacyl-tRNA synthetases"/>
    <property type="match status" value="1"/>
</dbReference>
<evidence type="ECO:0000259" key="9">
    <source>
        <dbReference type="Pfam" id="PF00749"/>
    </source>
</evidence>
<dbReference type="GO" id="GO:0004818">
    <property type="term" value="F:glutamate-tRNA ligase activity"/>
    <property type="evidence" value="ECO:0007669"/>
    <property type="project" value="TreeGrafter"/>
</dbReference>
<evidence type="ECO:0000313" key="11">
    <source>
        <dbReference type="EMBL" id="RSH85561.1"/>
    </source>
</evidence>
<accession>A0A427Y3B9</accession>
<keyword evidence="2 7" id="KW-0436">Ligase</keyword>
<dbReference type="GO" id="GO:0000049">
    <property type="term" value="F:tRNA binding"/>
    <property type="evidence" value="ECO:0007669"/>
    <property type="project" value="InterPro"/>
</dbReference>
<feature type="domain" description="Glutamyl/glutaminyl-tRNA synthetase class Ib catalytic" evidence="9">
    <location>
        <begin position="9"/>
        <end position="257"/>
    </location>
</feature>
<evidence type="ECO:0000256" key="5">
    <source>
        <dbReference type="ARBA" id="ARBA00022917"/>
    </source>
</evidence>